<dbReference type="Gene3D" id="3.40.50.150">
    <property type="entry name" value="Vaccinia Virus protein VP39"/>
    <property type="match status" value="1"/>
</dbReference>
<dbReference type="SUPFAM" id="SSF53335">
    <property type="entry name" value="S-adenosyl-L-methionine-dependent methyltransferases"/>
    <property type="match status" value="1"/>
</dbReference>
<reference evidence="2 3" key="1">
    <citation type="submission" date="2015-06" db="EMBL/GenBank/DDBJ databases">
        <title>Cloning and characterization of the uncialamcin biosynthetic gene cluster.</title>
        <authorList>
            <person name="Yan X."/>
            <person name="Huang T."/>
            <person name="Ge H."/>
            <person name="Shen B."/>
        </authorList>
    </citation>
    <scope>NUCLEOTIDE SEQUENCE [LARGE SCALE GENOMIC DNA]</scope>
    <source>
        <strain evidence="2 3">DCA2648</strain>
    </source>
</reference>
<dbReference type="Pfam" id="PF08241">
    <property type="entry name" value="Methyltransf_11"/>
    <property type="match status" value="1"/>
</dbReference>
<dbReference type="CDD" id="cd02440">
    <property type="entry name" value="AdoMet_MTases"/>
    <property type="match status" value="1"/>
</dbReference>
<comment type="caution">
    <text evidence="2">The sequence shown here is derived from an EMBL/GenBank/DDBJ whole genome shotgun (WGS) entry which is preliminary data.</text>
</comment>
<dbReference type="GO" id="GO:0032259">
    <property type="term" value="P:methylation"/>
    <property type="evidence" value="ECO:0007669"/>
    <property type="project" value="UniProtKB-KW"/>
</dbReference>
<organism evidence="2 3">
    <name type="scientific">Streptomyces uncialis</name>
    <dbReference type="NCBI Taxonomy" id="1048205"/>
    <lineage>
        <taxon>Bacteria</taxon>
        <taxon>Bacillati</taxon>
        <taxon>Actinomycetota</taxon>
        <taxon>Actinomycetes</taxon>
        <taxon>Kitasatosporales</taxon>
        <taxon>Streptomycetaceae</taxon>
        <taxon>Streptomyces</taxon>
    </lineage>
</organism>
<evidence type="ECO:0000313" key="3">
    <source>
        <dbReference type="Proteomes" id="UP000186455"/>
    </source>
</evidence>
<dbReference type="PANTHER" id="PTHR43591">
    <property type="entry name" value="METHYLTRANSFERASE"/>
    <property type="match status" value="1"/>
</dbReference>
<accession>A0A1Q4V2S8</accession>
<proteinExistence type="predicted"/>
<dbReference type="InterPro" id="IPR013216">
    <property type="entry name" value="Methyltransf_11"/>
</dbReference>
<keyword evidence="3" id="KW-1185">Reference proteome</keyword>
<dbReference type="AlphaFoldDB" id="A0A1Q4V2S8"/>
<feature type="domain" description="Methyltransferase type 11" evidence="1">
    <location>
        <begin position="107"/>
        <end position="199"/>
    </location>
</feature>
<dbReference type="InterPro" id="IPR029063">
    <property type="entry name" value="SAM-dependent_MTases_sf"/>
</dbReference>
<dbReference type="GO" id="GO:0008757">
    <property type="term" value="F:S-adenosylmethionine-dependent methyltransferase activity"/>
    <property type="evidence" value="ECO:0007669"/>
    <property type="project" value="InterPro"/>
</dbReference>
<protein>
    <submittedName>
        <fullName evidence="2">Methyltransferase</fullName>
    </submittedName>
</protein>
<dbReference type="Proteomes" id="UP000186455">
    <property type="component" value="Unassembled WGS sequence"/>
</dbReference>
<gene>
    <name evidence="2" type="ORF">AB852_24480</name>
</gene>
<keyword evidence="2" id="KW-0489">Methyltransferase</keyword>
<dbReference type="STRING" id="1048205.AB852_24480"/>
<dbReference type="EMBL" id="LFBV01000007">
    <property type="protein sequence ID" value="OKH92126.1"/>
    <property type="molecule type" value="Genomic_DNA"/>
</dbReference>
<keyword evidence="2" id="KW-0808">Transferase</keyword>
<evidence type="ECO:0000259" key="1">
    <source>
        <dbReference type="Pfam" id="PF08241"/>
    </source>
</evidence>
<sequence>MARQGEDSGVDGIDPCDDAAQQLAAARNRTAAAHVSRTMIPSERPEQAISTRLVSPSAVSVDPSGTNDYNSFAEAYTAANETNLVNAYYERPAMLALAGEVAGRRILDAGCGSGALFAALRDRGAVVSGFDTSAGMLELARQRLGGGADLQVADLGSALPYADDTFDDVVASLVLHYLEDWGPALAELRRVLRPGGRLIASVDHPFAINLIHREAGREAECNYFDTTKWTVEWTVGGRTALVSRWHRPLHAMIEAFGGAGFRISVISEPDPDPAAREMFPEAIAAEPRFLCFLFFVLHAG</sequence>
<evidence type="ECO:0000313" key="2">
    <source>
        <dbReference type="EMBL" id="OKH92126.1"/>
    </source>
</evidence>
<name>A0A1Q4V2S8_9ACTN</name>